<reference evidence="7 8" key="1">
    <citation type="submission" date="2022-03" db="EMBL/GenBank/DDBJ databases">
        <authorList>
            <person name="Macdonald S."/>
            <person name="Ahmed S."/>
            <person name="Newling K."/>
        </authorList>
    </citation>
    <scope>NUCLEOTIDE SEQUENCE [LARGE SCALE GENOMIC DNA]</scope>
</reference>
<organism evidence="7 8">
    <name type="scientific">Eruca vesicaria subsp. sativa</name>
    <name type="common">Garden rocket</name>
    <name type="synonym">Eruca sativa</name>
    <dbReference type="NCBI Taxonomy" id="29727"/>
    <lineage>
        <taxon>Eukaryota</taxon>
        <taxon>Viridiplantae</taxon>
        <taxon>Streptophyta</taxon>
        <taxon>Embryophyta</taxon>
        <taxon>Tracheophyta</taxon>
        <taxon>Spermatophyta</taxon>
        <taxon>Magnoliopsida</taxon>
        <taxon>eudicotyledons</taxon>
        <taxon>Gunneridae</taxon>
        <taxon>Pentapetalae</taxon>
        <taxon>rosids</taxon>
        <taxon>malvids</taxon>
        <taxon>Brassicales</taxon>
        <taxon>Brassicaceae</taxon>
        <taxon>Brassiceae</taxon>
        <taxon>Eruca</taxon>
    </lineage>
</organism>
<name>A0ABC8IZS9_ERUVS</name>
<dbReference type="FunFam" id="1.25.10.10:FF:000090">
    <property type="entry name" value="eIF-2-alpha kinase activator GCN1"/>
    <property type="match status" value="1"/>
</dbReference>
<accession>A0ABC8IZS9</accession>
<feature type="region of interest" description="Disordered" evidence="5">
    <location>
        <begin position="782"/>
        <end position="824"/>
    </location>
</feature>
<evidence type="ECO:0000313" key="7">
    <source>
        <dbReference type="EMBL" id="CAH8307338.1"/>
    </source>
</evidence>
<dbReference type="Proteomes" id="UP001642260">
    <property type="component" value="Unassembled WGS sequence"/>
</dbReference>
<dbReference type="EMBL" id="CAKOAT010067377">
    <property type="protein sequence ID" value="CAH8307338.1"/>
    <property type="molecule type" value="Genomic_DNA"/>
</dbReference>
<comment type="similarity">
    <text evidence="1">Belongs to the GCN1 family.</text>
</comment>
<feature type="repeat" description="HEAT" evidence="4">
    <location>
        <begin position="2375"/>
        <end position="2413"/>
    </location>
</feature>
<feature type="domain" description="TOG" evidence="6">
    <location>
        <begin position="1894"/>
        <end position="2117"/>
    </location>
</feature>
<dbReference type="Pfam" id="PF24993">
    <property type="entry name" value="GNC1_N"/>
    <property type="match status" value="1"/>
</dbReference>
<keyword evidence="2" id="KW-0597">Phosphoprotein</keyword>
<feature type="compositionally biased region" description="Acidic residues" evidence="5">
    <location>
        <begin position="2599"/>
        <end position="2613"/>
    </location>
</feature>
<dbReference type="SUPFAM" id="SSF48371">
    <property type="entry name" value="ARM repeat"/>
    <property type="match status" value="4"/>
</dbReference>
<evidence type="ECO:0000256" key="3">
    <source>
        <dbReference type="ARBA" id="ARBA00022737"/>
    </source>
</evidence>
<sequence>MATPLESLLSIGPSVSTNSTPHRVRIFRDEIPQILQNFDMSSEIAPVLVDTIFQTLALYDDRCSRKAVDDLIVKGLGNVAFMKAFAAMLVQVMEKEMKFSFNTVCYRLLAWSCLLLEKSQFATVSRNGFVRVASAQASLLRVVMESSFRMRRACKRYMFHLFSQSQPVYNAYLEELKNSRIPFKDTPELLGLLCEFTFQSPALFEQSKAIFVDIYVKDVLNSREKLKQNVSKCFQPLLLRLSHEEFQTVILPAAVKMLKRNPEIVLESVGLLLANVNIDLSKYALELLPVILPQARHVDEDRRLGALSMVRCLSEKSSNPDTIEAMFAAVKAVIGGSEGRLQTPLQRIGMVTAVQELASAPEGKYIGGLSKTVCNFLIACYKDEGNEDVKLSILSAIASWVSRSSDAVQPIFISFIAAGLKEKEALRRGHLRCLRIICRNPDTISQISDLLSPLIQLVKTGFTKAVQRLDGIYALLIVSKIAACDIKAEDTMVKEKLWTLISQQEPGLVQINMASKLSSDDCVVCVDLLEVLLVEHSSRVLEAFSVKPLSQLLLFLLCHSSWNVRKSAYSSVTKIFHTTSQLATTLLDEFSGFLSLTEEKIVSSRTSDTDNSVDHQAPLVPSVEVLVKALIVISSAAVAVPPSSWIDRAIFCSHHPSIVGTAKKDAVWKRLQKCLKACGLDVATFLSTNGKSVCKRLLGPMGLVSPRTLEQQAAVYSLSTMMSLAPEDTFTVFQMHLQELPDRLSHDMLSMTDIKIFQTPEGMLSSEQGIYVAETIGAKHTKQETVSNHSLKKGSAVRDPANSGRRDSTKPTKKADKGKTPKEEARELMLKEEASTREKVHRIQKNLSLVLHALGEMGLANPVFCHSQLPSLARFLDPLLRSPIVGDAAFKNMVKLARCTVQPLCNWALEIATALRLIAIDEVDTSSDFQPSVDKAGKTYEGLFERIVNGLSVSCKYGPLPVDSFTFIFPILERILLSSKRTKLHDDVLRILYMHLDPMLPLPRLRMISVLYHVLGVVPAYQAAIGPALNELCLGLQADDVANALYGVYSKDVHVRMACLNAVKCIPAVSKFSLPQNVDIATNIWIAVHDPEKSVAETADDIWARYGYDLGTDYSGIFKALSHINLNVRLAAAEALAAALHENPTSIQLSLSTLFSLYIRDSTTSGDDVIHAGWIGRQGIALALQSAADVLTTKDLPAVMTFLISRALADPNTDVRGRMINAGIMIIDKHGKENVPLLFPIFENYLNKEASDEEEYDLVREGVVIFTGALAKHLAKDDPKVHTVVEKLLEVLNTPSESVQRAVSTCLSPLVPSKRDDAPALFSRLLDKLMKSDKYGERRGAAFGLAGVVMGFGISSLKQYGLVVTLQEALIDRNLAKRREGALLAFECLCEKLGKLFEPYVIKMLPLLLVSFSDQVGAVREAAECAARAMMSHLSAYGVKLVLPSLLKGLEDKAWRTKQSSVQLLGAMAFCNPQQLSQCLPRVVPKLTEVLTDTHPKVQSAGQLALQQVGSVIKNPEISSLVPTLLLALTDPNDYTRHALDILLQTTFVNSVDAPSLALLVPIVHRGLRERSSETKKKASQIVGNMCSLVTEPKDMIPYIGLLLPEVKKVLVDPIPEVRSVAARAVGSLIRGMGEENFPDLVPWLFETLKSDTSNVERYGAAQGLSEVLAALGTEYFEALLPDLIRHCSHQKASVRDGYLTLFKFLPRSLGAQFQNYLQLVLPAILDGLADENESVRDAALGAGHVLVEHHATTSLPLLLPAVEDGIFNDNWRIRQSSVELLGDLLFKVAGTSGKALLEGGSDDEGASTEAQGRAIIDILGMEKRNEVLAALYMVRTDISLSVRQAALHVWKTIVANTPKTLKEIMPILMSTLISSLASPSSERRQVAGRSLGELVRKLGERVLPLIIPILAKGLKDPDVDKRQGVCIGLNEVMASAGRSQLLSFMDQLIPTIRTALCDSALEVRESAGLAFSTLYKSAGLQAMDEIIPTLLEALEDDEMSTTALDGLKQIISVRTAAVLPHILPKLVHLPLSALNAHAIGALAEVAGAGFNNHLGTIMPALLSAMGDENKEVQELAQEAAERVVLVIDEEGVETLLSELLKGVSDSQASIRRSSSYLIGYFFKSSKLYLVDEAPNMISTLIVMLSDSDSTTVAVSWEALARVIGSVPKEVLPSYIKLVRDSVSTARDKERRRRKGGYVVISGLCLPKSLRPLLPVFLQGLISGSAELREQAALGLGELIEVTSEEALKEFVIPITGPLIRIIGDRFPWQVKSAILATLIILIQRGGMALKPFLPQLQTTFVKCLQDSTRTIRSSAALALGKLSALSTRIDPLVGDLTNSFQAADSGVREAILSAMRGVIKHAGKSIGPAVRIRIFDLIKDLMHNEDDQVRISATSMMGVLSQYLEAAQLSDLLQEVKDLSASQKWSSRHGSVLCIASLLKHNPSTIMTSSHFSSMLNSLKSSLKDEKFPLRETSTKALGRLLIHQLATEPSTTSRVVIDILSSIVSALHDDSSEVRRRALSSLKAFARNNPAASLANVSVIGPPLAECLKDGSTPVRLAAERCAVHVFQLTKGAENVQAAQKYITGLDARRLSKMPEQSDDSDDSEDENGRG</sequence>
<dbReference type="InterPro" id="IPR016024">
    <property type="entry name" value="ARM-type_fold"/>
</dbReference>
<dbReference type="InterPro" id="IPR011989">
    <property type="entry name" value="ARM-like"/>
</dbReference>
<dbReference type="FunFam" id="1.25.10.10:FF:000162">
    <property type="entry name" value="GCN1, eIF2 alpha kinase activator homolog"/>
    <property type="match status" value="1"/>
</dbReference>
<dbReference type="Gene3D" id="1.25.10.10">
    <property type="entry name" value="Leucine-rich Repeat Variant"/>
    <property type="match status" value="8"/>
</dbReference>
<dbReference type="Pfam" id="PF23271">
    <property type="entry name" value="HEAT_GCN1"/>
    <property type="match status" value="1"/>
</dbReference>
<protein>
    <recommendedName>
        <fullName evidence="6">TOG domain-containing protein</fullName>
    </recommendedName>
</protein>
<dbReference type="PANTHER" id="PTHR23346">
    <property type="entry name" value="TRANSLATIONAL ACTIVATOR GCN1-RELATED"/>
    <property type="match status" value="1"/>
</dbReference>
<keyword evidence="8" id="KW-1185">Reference proteome</keyword>
<feature type="repeat" description="HEAT" evidence="4">
    <location>
        <begin position="2058"/>
        <end position="2096"/>
    </location>
</feature>
<feature type="domain" description="TOG" evidence="6">
    <location>
        <begin position="1308"/>
        <end position="1542"/>
    </location>
</feature>
<dbReference type="InterPro" id="IPR057546">
    <property type="entry name" value="HEAT_GCN1"/>
</dbReference>
<proteinExistence type="inferred from homology"/>
<evidence type="ECO:0000313" key="8">
    <source>
        <dbReference type="Proteomes" id="UP001642260"/>
    </source>
</evidence>
<feature type="region of interest" description="Disordered" evidence="5">
    <location>
        <begin position="2591"/>
        <end position="2613"/>
    </location>
</feature>
<feature type="repeat" description="HEAT" evidence="4">
    <location>
        <begin position="1641"/>
        <end position="1680"/>
    </location>
</feature>
<feature type="repeat" description="HEAT" evidence="4">
    <location>
        <begin position="2213"/>
        <end position="2251"/>
    </location>
</feature>
<comment type="caution">
    <text evidence="7">The sequence shown here is derived from an EMBL/GenBank/DDBJ whole genome shotgun (WGS) entry which is preliminary data.</text>
</comment>
<dbReference type="FunFam" id="1.25.10.10:FF:000096">
    <property type="entry name" value="eIF-2-alpha kinase activator gcn1"/>
    <property type="match status" value="1"/>
</dbReference>
<dbReference type="SMART" id="SM01349">
    <property type="entry name" value="TOG"/>
    <property type="match status" value="4"/>
</dbReference>
<evidence type="ECO:0000259" key="6">
    <source>
        <dbReference type="SMART" id="SM01349"/>
    </source>
</evidence>
<dbReference type="Pfam" id="PF24984">
    <property type="entry name" value="HEAT_EF3_GNC1"/>
    <property type="match status" value="1"/>
</dbReference>
<evidence type="ECO:0000256" key="1">
    <source>
        <dbReference type="ARBA" id="ARBA00007366"/>
    </source>
</evidence>
<evidence type="ECO:0000256" key="4">
    <source>
        <dbReference type="PROSITE-ProRule" id="PRU00103"/>
    </source>
</evidence>
<feature type="domain" description="TOG" evidence="6">
    <location>
        <begin position="1628"/>
        <end position="1879"/>
    </location>
</feature>
<dbReference type="Pfam" id="PF25786">
    <property type="entry name" value="HEAT_GCN1_C"/>
    <property type="match status" value="1"/>
</dbReference>
<evidence type="ECO:0000256" key="5">
    <source>
        <dbReference type="SAM" id="MobiDB-lite"/>
    </source>
</evidence>
<evidence type="ECO:0000256" key="2">
    <source>
        <dbReference type="ARBA" id="ARBA00022553"/>
    </source>
</evidence>
<dbReference type="PANTHER" id="PTHR23346:SF7">
    <property type="entry name" value="STALLED RIBOSOME SENSOR GCN1"/>
    <property type="match status" value="1"/>
</dbReference>
<dbReference type="Pfam" id="PF24987">
    <property type="entry name" value="HEAT_EF3_N"/>
    <property type="match status" value="2"/>
</dbReference>
<dbReference type="InterPro" id="IPR056810">
    <property type="entry name" value="GNC1-like_N"/>
</dbReference>
<gene>
    <name evidence="7" type="ORF">ERUC_LOCUS4893</name>
</gene>
<feature type="domain" description="TOG" evidence="6">
    <location>
        <begin position="2199"/>
        <end position="2433"/>
    </location>
</feature>
<keyword evidence="3" id="KW-0677">Repeat</keyword>
<dbReference type="InterPro" id="IPR034085">
    <property type="entry name" value="TOG"/>
</dbReference>
<feature type="compositionally biased region" description="Basic and acidic residues" evidence="5">
    <location>
        <begin position="804"/>
        <end position="824"/>
    </location>
</feature>
<feature type="repeat" description="HEAT" evidence="4">
    <location>
        <begin position="1603"/>
        <end position="1641"/>
    </location>
</feature>
<dbReference type="PROSITE" id="PS50077">
    <property type="entry name" value="HEAT_REPEAT"/>
    <property type="match status" value="5"/>
</dbReference>
<dbReference type="InterPro" id="IPR021133">
    <property type="entry name" value="HEAT_type_2"/>
</dbReference>